<dbReference type="Proteomes" id="UP000664385">
    <property type="component" value="Unassembled WGS sequence"/>
</dbReference>
<dbReference type="RefSeq" id="WP_206823487.1">
    <property type="nucleotide sequence ID" value="NZ_JAEMWU010000001.1"/>
</dbReference>
<protein>
    <submittedName>
        <fullName evidence="3">ComF family protein</fullName>
    </submittedName>
</protein>
<dbReference type="SUPFAM" id="SSF53271">
    <property type="entry name" value="PRTase-like"/>
    <property type="match status" value="1"/>
</dbReference>
<accession>A0A939IT08</accession>
<dbReference type="PANTHER" id="PTHR47505">
    <property type="entry name" value="DNA UTILIZATION PROTEIN YHGH"/>
    <property type="match status" value="1"/>
</dbReference>
<name>A0A939IT08_9MICO</name>
<reference evidence="3" key="1">
    <citation type="submission" date="2020-12" db="EMBL/GenBank/DDBJ databases">
        <title>PHA producing bacteria isolated from mangrove.</title>
        <authorList>
            <person name="Zheng W."/>
            <person name="Yu S."/>
            <person name="Huang Y."/>
        </authorList>
    </citation>
    <scope>NUCLEOTIDE SEQUENCE</scope>
    <source>
        <strain evidence="3">GN8-5</strain>
    </source>
</reference>
<dbReference type="InterPro" id="IPR029057">
    <property type="entry name" value="PRTase-like"/>
</dbReference>
<dbReference type="EMBL" id="JAEMWU010000001">
    <property type="protein sequence ID" value="MBN8205732.1"/>
    <property type="molecule type" value="Genomic_DNA"/>
</dbReference>
<proteinExistence type="inferred from homology"/>
<dbReference type="AlphaFoldDB" id="A0A939IT08"/>
<evidence type="ECO:0000313" key="4">
    <source>
        <dbReference type="Proteomes" id="UP000664385"/>
    </source>
</evidence>
<comment type="caution">
    <text evidence="3">The sequence shown here is derived from an EMBL/GenBank/DDBJ whole genome shotgun (WGS) entry which is preliminary data.</text>
</comment>
<dbReference type="Gene3D" id="3.40.50.2020">
    <property type="match status" value="1"/>
</dbReference>
<evidence type="ECO:0000259" key="2">
    <source>
        <dbReference type="Pfam" id="PF00156"/>
    </source>
</evidence>
<dbReference type="PANTHER" id="PTHR47505:SF1">
    <property type="entry name" value="DNA UTILIZATION PROTEIN YHGH"/>
    <property type="match status" value="1"/>
</dbReference>
<sequence>MDADGWARLGREALAFLLAATCPGCDLPGTLLCEPCRALLAPHPIRTSTPQGLPVQAALTYEGVAARSIRRLKEDGATMLAHPLGAAVAGILAEADAAVVPVPTSRAAYRRRGYRVPELLVRRAGLRAHRMLASARRTRDQRALDREARARNVAGSLRVRGGAAPGTRVVIFDDVVTTGATLDEAARALRAAGLNPIGAVALAATPRRIELTGNF</sequence>
<comment type="similarity">
    <text evidence="1">Belongs to the ComF/GntX family.</text>
</comment>
<feature type="domain" description="Phosphoribosyltransferase" evidence="2">
    <location>
        <begin position="165"/>
        <end position="208"/>
    </location>
</feature>
<dbReference type="InterPro" id="IPR000836">
    <property type="entry name" value="PRTase_dom"/>
</dbReference>
<gene>
    <name evidence="3" type="ORF">JF543_07130</name>
</gene>
<organism evidence="3 4">
    <name type="scientific">Microbacterium esteraromaticum</name>
    <dbReference type="NCBI Taxonomy" id="57043"/>
    <lineage>
        <taxon>Bacteria</taxon>
        <taxon>Bacillati</taxon>
        <taxon>Actinomycetota</taxon>
        <taxon>Actinomycetes</taxon>
        <taxon>Micrococcales</taxon>
        <taxon>Microbacteriaceae</taxon>
        <taxon>Microbacterium</taxon>
    </lineage>
</organism>
<evidence type="ECO:0000313" key="3">
    <source>
        <dbReference type="EMBL" id="MBN8205732.1"/>
    </source>
</evidence>
<evidence type="ECO:0000256" key="1">
    <source>
        <dbReference type="ARBA" id="ARBA00008007"/>
    </source>
</evidence>
<dbReference type="Pfam" id="PF00156">
    <property type="entry name" value="Pribosyltran"/>
    <property type="match status" value="1"/>
</dbReference>
<dbReference type="InterPro" id="IPR051910">
    <property type="entry name" value="ComF/GntX_DNA_util-trans"/>
</dbReference>